<organism evidence="1">
    <name type="scientific">marine sediment metagenome</name>
    <dbReference type="NCBI Taxonomy" id="412755"/>
    <lineage>
        <taxon>unclassified sequences</taxon>
        <taxon>metagenomes</taxon>
        <taxon>ecological metagenomes</taxon>
    </lineage>
</organism>
<name>X1SI98_9ZZZZ</name>
<protein>
    <submittedName>
        <fullName evidence="1">Uncharacterized protein</fullName>
    </submittedName>
</protein>
<accession>X1SI98</accession>
<dbReference type="EMBL" id="BARW01003478">
    <property type="protein sequence ID" value="GAI67469.1"/>
    <property type="molecule type" value="Genomic_DNA"/>
</dbReference>
<dbReference type="AlphaFoldDB" id="X1SI98"/>
<evidence type="ECO:0000313" key="1">
    <source>
        <dbReference type="EMBL" id="GAI67469.1"/>
    </source>
</evidence>
<gene>
    <name evidence="1" type="ORF">S12H4_08844</name>
</gene>
<proteinExistence type="predicted"/>
<comment type="caution">
    <text evidence="1">The sequence shown here is derived from an EMBL/GenBank/DDBJ whole genome shotgun (WGS) entry which is preliminary data.</text>
</comment>
<reference evidence="1" key="1">
    <citation type="journal article" date="2014" name="Front. Microbiol.">
        <title>High frequency of phylogenetically diverse reductive dehalogenase-homologous genes in deep subseafloor sedimentary metagenomes.</title>
        <authorList>
            <person name="Kawai M."/>
            <person name="Futagami T."/>
            <person name="Toyoda A."/>
            <person name="Takaki Y."/>
            <person name="Nishi S."/>
            <person name="Hori S."/>
            <person name="Arai W."/>
            <person name="Tsubouchi T."/>
            <person name="Morono Y."/>
            <person name="Uchiyama I."/>
            <person name="Ito T."/>
            <person name="Fujiyama A."/>
            <person name="Inagaki F."/>
            <person name="Takami H."/>
        </authorList>
    </citation>
    <scope>NUCLEOTIDE SEQUENCE</scope>
    <source>
        <strain evidence="1">Expedition CK06-06</strain>
    </source>
</reference>
<sequence>MPDIKEQRYKRLRKLGKELHIPIPEAFIELEVRDKDGKLIQKHRQRSHSWTRNAYNALFSNLASVNPDDDTYGPGYLSGKDTGGTVRYGSDGVALSSTTYESTGLGFCTELCSAVRADVLLWWRCWRRRKGQGGGRGQAQACN</sequence>